<protein>
    <submittedName>
        <fullName evidence="1">Cobyrinic acid a,c-diamide synthase</fullName>
    </submittedName>
</protein>
<evidence type="ECO:0000313" key="2">
    <source>
        <dbReference type="Proteomes" id="UP000183940"/>
    </source>
</evidence>
<keyword evidence="2" id="KW-1185">Reference proteome</keyword>
<sequence>MIAPLPMMQSILSQLPSEARQWTEGLSWQQRRYVLSLCHLLLSAPSEVQAEFLDEYTADGIVAKLVQDQKTKEKVEHYLQIFQIPRVLNEKQLRIYIRQFYIHSAHDLRCEPQIFLESVLQLVVDPQEKKNVFTYTLGFELLLMIFRMSWLQHERLYLMQINQEWFLQTYIKPIQYTHKINHIITPKDERLFFAKRNFFVQKPEVSDKKAWELVMATFKTETVTNLGFSVIRHHNAFIFDSDYIFSEEEEIETPLMSDLSLRESRSL</sequence>
<dbReference type="Proteomes" id="UP000183940">
    <property type="component" value="Unassembled WGS sequence"/>
</dbReference>
<gene>
    <name evidence="1" type="ORF">BI308_07440</name>
</gene>
<dbReference type="AlphaFoldDB" id="A0A1L9QUF1"/>
<accession>A0A1L9QUF1</accession>
<name>A0A1L9QUF1_9CYAN</name>
<evidence type="ECO:0000313" key="1">
    <source>
        <dbReference type="EMBL" id="OJJ26262.1"/>
    </source>
</evidence>
<organism evidence="1 2">
    <name type="scientific">Roseofilum reptotaenium AO1-A</name>
    <dbReference type="NCBI Taxonomy" id="1925591"/>
    <lineage>
        <taxon>Bacteria</taxon>
        <taxon>Bacillati</taxon>
        <taxon>Cyanobacteriota</taxon>
        <taxon>Cyanophyceae</taxon>
        <taxon>Desertifilales</taxon>
        <taxon>Desertifilaceae</taxon>
        <taxon>Roseofilum</taxon>
    </lineage>
</organism>
<comment type="caution">
    <text evidence="1">The sequence shown here is derived from an EMBL/GenBank/DDBJ whole genome shotgun (WGS) entry which is preliminary data.</text>
</comment>
<reference evidence="1" key="1">
    <citation type="submission" date="2016-10" db="EMBL/GenBank/DDBJ databases">
        <title>CRISPR-Cas defence system in Roseofilum reptotaenium: evidence of a bacteriophage-cyanobacterium arms race in the coral black band disease.</title>
        <authorList>
            <person name="Buerger P."/>
            <person name="Wood-Charlson E.M."/>
            <person name="Weynberg K.D."/>
            <person name="Willis B."/>
            <person name="Van Oppen M.J."/>
        </authorList>
    </citation>
    <scope>NUCLEOTIDE SEQUENCE [LARGE SCALE GENOMIC DNA]</scope>
    <source>
        <strain evidence="1">AO1-A</strain>
    </source>
</reference>
<proteinExistence type="predicted"/>
<dbReference type="EMBL" id="MLAW01000009">
    <property type="protein sequence ID" value="OJJ26262.1"/>
    <property type="molecule type" value="Genomic_DNA"/>
</dbReference>